<comment type="caution">
    <text evidence="1">The sequence shown here is derived from an EMBL/GenBank/DDBJ whole genome shotgun (WGS) entry which is preliminary data.</text>
</comment>
<sequence length="174" mass="19664">MPLNDHKPSVEMMSDYYSCCCELGKLLFREVMVSSELWRTISAKKERRREWRRNVIVFGKALRFVRNRVGRFRRPDAELFIASCPLPLGGGTHVGGIANNGAKQRMPKKASLLLPSLSLGSSRKIVSGIQIGGSSRNLLRRVSPLGMLISPRVGSNQMNSTKWQTIVLGRYRYR</sequence>
<evidence type="ECO:0000313" key="1">
    <source>
        <dbReference type="EMBL" id="GIY17536.1"/>
    </source>
</evidence>
<proteinExistence type="predicted"/>
<gene>
    <name evidence="1" type="ORF">CEXT_99021</name>
</gene>
<evidence type="ECO:0000313" key="2">
    <source>
        <dbReference type="Proteomes" id="UP001054945"/>
    </source>
</evidence>
<protein>
    <submittedName>
        <fullName evidence="1">Uncharacterized protein</fullName>
    </submittedName>
</protein>
<organism evidence="1 2">
    <name type="scientific">Caerostris extrusa</name>
    <name type="common">Bark spider</name>
    <name type="synonym">Caerostris bankana</name>
    <dbReference type="NCBI Taxonomy" id="172846"/>
    <lineage>
        <taxon>Eukaryota</taxon>
        <taxon>Metazoa</taxon>
        <taxon>Ecdysozoa</taxon>
        <taxon>Arthropoda</taxon>
        <taxon>Chelicerata</taxon>
        <taxon>Arachnida</taxon>
        <taxon>Araneae</taxon>
        <taxon>Araneomorphae</taxon>
        <taxon>Entelegynae</taxon>
        <taxon>Araneoidea</taxon>
        <taxon>Araneidae</taxon>
        <taxon>Caerostris</taxon>
    </lineage>
</organism>
<dbReference type="AlphaFoldDB" id="A0AAV4R966"/>
<name>A0AAV4R966_CAEEX</name>
<dbReference type="Proteomes" id="UP001054945">
    <property type="component" value="Unassembled WGS sequence"/>
</dbReference>
<keyword evidence="2" id="KW-1185">Reference proteome</keyword>
<reference evidence="1 2" key="1">
    <citation type="submission" date="2021-06" db="EMBL/GenBank/DDBJ databases">
        <title>Caerostris extrusa draft genome.</title>
        <authorList>
            <person name="Kono N."/>
            <person name="Arakawa K."/>
        </authorList>
    </citation>
    <scope>NUCLEOTIDE SEQUENCE [LARGE SCALE GENOMIC DNA]</scope>
</reference>
<dbReference type="EMBL" id="BPLR01007521">
    <property type="protein sequence ID" value="GIY17536.1"/>
    <property type="molecule type" value="Genomic_DNA"/>
</dbReference>
<accession>A0AAV4R966</accession>